<dbReference type="EMBL" id="JAVXUP010002017">
    <property type="protein sequence ID" value="KAK3006259.1"/>
    <property type="molecule type" value="Genomic_DNA"/>
</dbReference>
<comment type="caution">
    <text evidence="2">The sequence shown here is derived from an EMBL/GenBank/DDBJ whole genome shotgun (WGS) entry which is preliminary data.</text>
</comment>
<evidence type="ECO:0000313" key="2">
    <source>
        <dbReference type="EMBL" id="KAK3006259.1"/>
    </source>
</evidence>
<accession>A0AA88VDQ4</accession>
<reference evidence="2" key="1">
    <citation type="submission" date="2022-12" db="EMBL/GenBank/DDBJ databases">
        <title>Draft genome assemblies for two species of Escallonia (Escalloniales).</title>
        <authorList>
            <person name="Chanderbali A."/>
            <person name="Dervinis C."/>
            <person name="Anghel I."/>
            <person name="Soltis D."/>
            <person name="Soltis P."/>
            <person name="Zapata F."/>
        </authorList>
    </citation>
    <scope>NUCLEOTIDE SEQUENCE</scope>
    <source>
        <strain evidence="2">UCBG64.0493</strain>
        <tissue evidence="2">Leaf</tissue>
    </source>
</reference>
<gene>
    <name evidence="2" type="ORF">RJ639_016885</name>
</gene>
<proteinExistence type="predicted"/>
<dbReference type="AlphaFoldDB" id="A0AA88VDQ4"/>
<sequence>MIALYDLELEQLDVKITFLHCELEEQIFMPQPKGFVILDKEDHVFLLKKSLYGLKQSPMQWYKRFDTFMVEKVTPGMPITVVCLTRVSRMLEGCSTDYRCLVYYRSWVLGATEVVKEAIWLKGFISDLGLKYESSTMSGLGSHNYEKARLACYCAKACEAQPGPFDSTQNTLSAAMNDLYSSNVSTNTA</sequence>
<evidence type="ECO:0000313" key="3">
    <source>
        <dbReference type="Proteomes" id="UP001188597"/>
    </source>
</evidence>
<organism evidence="2 3">
    <name type="scientific">Escallonia herrerae</name>
    <dbReference type="NCBI Taxonomy" id="1293975"/>
    <lineage>
        <taxon>Eukaryota</taxon>
        <taxon>Viridiplantae</taxon>
        <taxon>Streptophyta</taxon>
        <taxon>Embryophyta</taxon>
        <taxon>Tracheophyta</taxon>
        <taxon>Spermatophyta</taxon>
        <taxon>Magnoliopsida</taxon>
        <taxon>eudicotyledons</taxon>
        <taxon>Gunneridae</taxon>
        <taxon>Pentapetalae</taxon>
        <taxon>asterids</taxon>
        <taxon>campanulids</taxon>
        <taxon>Escalloniales</taxon>
        <taxon>Escalloniaceae</taxon>
        <taxon>Escallonia</taxon>
    </lineage>
</organism>
<keyword evidence="3" id="KW-1185">Reference proteome</keyword>
<protein>
    <recommendedName>
        <fullName evidence="1">Reverse transcriptase Ty1/copia-type domain-containing protein</fullName>
    </recommendedName>
</protein>
<dbReference type="InterPro" id="IPR013103">
    <property type="entry name" value="RVT_2"/>
</dbReference>
<evidence type="ECO:0000259" key="1">
    <source>
        <dbReference type="Pfam" id="PF07727"/>
    </source>
</evidence>
<name>A0AA88VDQ4_9ASTE</name>
<dbReference type="Proteomes" id="UP001188597">
    <property type="component" value="Unassembled WGS sequence"/>
</dbReference>
<feature type="domain" description="Reverse transcriptase Ty1/copia-type" evidence="1">
    <location>
        <begin position="5"/>
        <end position="71"/>
    </location>
</feature>
<dbReference type="Pfam" id="PF07727">
    <property type="entry name" value="RVT_2"/>
    <property type="match status" value="1"/>
</dbReference>